<feature type="domain" description="Secretion system C-terminal sorting" evidence="8">
    <location>
        <begin position="952"/>
        <end position="1018"/>
    </location>
</feature>
<keyword evidence="2" id="KW-0378">Hydrolase</keyword>
<dbReference type="InterPro" id="IPR026444">
    <property type="entry name" value="Secre_tail"/>
</dbReference>
<dbReference type="PANTHER" id="PTHR43739">
    <property type="entry name" value="XYLOGLUCANASE (EUROFUNG)"/>
    <property type="match status" value="1"/>
</dbReference>
<dbReference type="Proteomes" id="UP000190961">
    <property type="component" value="Unassembled WGS sequence"/>
</dbReference>
<proteinExistence type="inferred from homology"/>
<dbReference type="Gene3D" id="2.130.10.10">
    <property type="entry name" value="YVTN repeat-like/Quinoprotein amine dehydrogenase"/>
    <property type="match status" value="2"/>
</dbReference>
<dbReference type="Gene3D" id="2.60.40.10">
    <property type="entry name" value="Immunoglobulins"/>
    <property type="match status" value="1"/>
</dbReference>
<evidence type="ECO:0000313" key="9">
    <source>
        <dbReference type="EMBL" id="SKC57235.1"/>
    </source>
</evidence>
<dbReference type="GO" id="GO:0000272">
    <property type="term" value="P:polysaccharide catabolic process"/>
    <property type="evidence" value="ECO:0007669"/>
    <property type="project" value="UniProtKB-KW"/>
</dbReference>
<dbReference type="CDD" id="cd15482">
    <property type="entry name" value="Sialidase_non-viral"/>
    <property type="match status" value="1"/>
</dbReference>
<keyword evidence="7" id="KW-0812">Transmembrane</keyword>
<keyword evidence="10" id="KW-1185">Reference proteome</keyword>
<sequence>MKNNSTTEPSRLRIFPQGMRCFKVIMFCLLLSGVSTTILRGQSTYNWGNVAIGGGGFVSALVTSRNEQNLMYARTDVGGAYRWDASGNKWVPLLDWVSESEIGYLGTESLAIDPQAPNKLYILAGISYFNNGKTAILRSSDYGKTFSVVDVTAQFKAHGNGMGRQTGEKLMVDPNNGNILFCGTRWNGLFKSTNAGLNWSRVSALDVTTTPSENGISFVVLDKSSSTTGTATKTIFVGVSRSGTNLYRSNDGGATFTAIAGAPTTYMPHRAVLAADGNLYITYGNGAGPHGHWSLPEPMDNGEIWKYNTKTGTWTNITPSGISKAFGGISVDPNNSNRIVATTINAYFLQDNAYGDRIFLSTNGGTSWTDVVARGMDVDPNGINWVNGHAIHWAGSIEFDPFNTKKVWVTSGNGVFSTDDIDATLNVWKFRVQGLEETVPLDLVSIPNNGPLVSVIGDYDGFRHTNITQYTSKHAPSTGTTTGLAYAAQSTNVLLRVGNNMYYSTDTGVSWTECTKNGNKGYVAISANGNTFLHCPETSSTTYRSVNRGSSWSAVSGLSVSEARPIADPLNSNKFYVYNSGSGSVMISTDGGISFTTTGSPGSGGSKVMRATPGKEGHLWVALYGGGLSRSTNSGQTFSKISAVTHCSSIGFGKEAAGKTYPTLYIWGTVGGVLGIHRSIDEGATWTRVNDDAHEYGGPGNGNFVIGDMNVYGRVYMSTAGRGIVYGDPASCTSTTIVSYIQLNGGSWQQTDAATIAAGGTVKLGPQPTTGGSWSWTGPNGFTATTREITLSNIQTSQGGTYTAKYTNSSGCISTKVITITVSGNTAIVVRARGVVGTETIDLRVNNTTVATWTLTTAYQNYTASGNGTVTVHFTNDSGSRDVQVDYATIGGVIYQAENQATNTGVWANSTCGGASSEWLNCNGYISFSTSSSARIAASEVSSVEQSFTASPNPVQENVTIRFQAEMKGSNISFTDVAGKIHLNDQVRETEQTFDLTGFPSGLYIVQVAGPSKRSTIKILKK</sequence>
<keyword evidence="4" id="KW-0326">Glycosidase</keyword>
<evidence type="ECO:0000256" key="2">
    <source>
        <dbReference type="ARBA" id="ARBA00022801"/>
    </source>
</evidence>
<dbReference type="Pfam" id="PF18962">
    <property type="entry name" value="Por_Secre_tail"/>
    <property type="match status" value="1"/>
</dbReference>
<keyword evidence="5" id="KW-0624">Polysaccharide degradation</keyword>
<dbReference type="RefSeq" id="WP_143785655.1">
    <property type="nucleotide sequence ID" value="NZ_FUZU01000001.1"/>
</dbReference>
<reference evidence="9 10" key="1">
    <citation type="submission" date="2017-02" db="EMBL/GenBank/DDBJ databases">
        <authorList>
            <person name="Peterson S.W."/>
        </authorList>
    </citation>
    <scope>NUCLEOTIDE SEQUENCE [LARGE SCALE GENOMIC DNA]</scope>
    <source>
        <strain evidence="9 10">DSM 25262</strain>
    </source>
</reference>
<evidence type="ECO:0000256" key="4">
    <source>
        <dbReference type="ARBA" id="ARBA00023295"/>
    </source>
</evidence>
<dbReference type="EMBL" id="FUZU01000001">
    <property type="protein sequence ID" value="SKC57235.1"/>
    <property type="molecule type" value="Genomic_DNA"/>
</dbReference>
<evidence type="ECO:0000256" key="5">
    <source>
        <dbReference type="ARBA" id="ARBA00023326"/>
    </source>
</evidence>
<protein>
    <submittedName>
        <fullName evidence="9">Por secretion system C-terminal sorting domain-containing protein</fullName>
    </submittedName>
</protein>
<name>A0A1T5K144_9BACT</name>
<comment type="similarity">
    <text evidence="6">Belongs to the glycosyl hydrolase 74 family.</text>
</comment>
<dbReference type="GO" id="GO:0010411">
    <property type="term" value="P:xyloglucan metabolic process"/>
    <property type="evidence" value="ECO:0007669"/>
    <property type="project" value="TreeGrafter"/>
</dbReference>
<evidence type="ECO:0000256" key="7">
    <source>
        <dbReference type="SAM" id="Phobius"/>
    </source>
</evidence>
<dbReference type="InterPro" id="IPR052025">
    <property type="entry name" value="Xyloglucanase_GH74"/>
</dbReference>
<dbReference type="SUPFAM" id="SSF110296">
    <property type="entry name" value="Oligoxyloglucan reducing end-specific cellobiohydrolase"/>
    <property type="match status" value="2"/>
</dbReference>
<dbReference type="InterPro" id="IPR015943">
    <property type="entry name" value="WD40/YVTN_repeat-like_dom_sf"/>
</dbReference>
<feature type="transmembrane region" description="Helical" evidence="7">
    <location>
        <begin position="21"/>
        <end position="39"/>
    </location>
</feature>
<keyword evidence="1" id="KW-0732">Signal</keyword>
<dbReference type="PANTHER" id="PTHR43739:SF2">
    <property type="entry name" value="OLIGOXYLOGLUCAN-REDUCING END-SPECIFIC XYLOGLUCANASE-RELATED"/>
    <property type="match status" value="1"/>
</dbReference>
<dbReference type="InterPro" id="IPR013783">
    <property type="entry name" value="Ig-like_fold"/>
</dbReference>
<dbReference type="NCBIfam" id="TIGR04183">
    <property type="entry name" value="Por_Secre_tail"/>
    <property type="match status" value="1"/>
</dbReference>
<evidence type="ECO:0000313" key="10">
    <source>
        <dbReference type="Proteomes" id="UP000190961"/>
    </source>
</evidence>
<organism evidence="9 10">
    <name type="scientific">Ohtaekwangia koreensis</name>
    <dbReference type="NCBI Taxonomy" id="688867"/>
    <lineage>
        <taxon>Bacteria</taxon>
        <taxon>Pseudomonadati</taxon>
        <taxon>Bacteroidota</taxon>
        <taxon>Cytophagia</taxon>
        <taxon>Cytophagales</taxon>
        <taxon>Fulvivirgaceae</taxon>
        <taxon>Ohtaekwangia</taxon>
    </lineage>
</organism>
<keyword evidence="3" id="KW-0119">Carbohydrate metabolism</keyword>
<keyword evidence="7" id="KW-0472">Membrane</keyword>
<evidence type="ECO:0000256" key="1">
    <source>
        <dbReference type="ARBA" id="ARBA00022729"/>
    </source>
</evidence>
<dbReference type="AlphaFoldDB" id="A0A1T5K144"/>
<dbReference type="STRING" id="688867.SAMN05660236_1684"/>
<dbReference type="GO" id="GO:0016798">
    <property type="term" value="F:hydrolase activity, acting on glycosyl bonds"/>
    <property type="evidence" value="ECO:0007669"/>
    <property type="project" value="UniProtKB-KW"/>
</dbReference>
<keyword evidence="7" id="KW-1133">Transmembrane helix</keyword>
<evidence type="ECO:0000259" key="8">
    <source>
        <dbReference type="Pfam" id="PF18962"/>
    </source>
</evidence>
<dbReference type="OrthoDB" id="610388at2"/>
<accession>A0A1T5K144</accession>
<evidence type="ECO:0000256" key="3">
    <source>
        <dbReference type="ARBA" id="ARBA00023277"/>
    </source>
</evidence>
<evidence type="ECO:0000256" key="6">
    <source>
        <dbReference type="ARBA" id="ARBA00037986"/>
    </source>
</evidence>
<dbReference type="Gene3D" id="2.60.60.40">
    <property type="match status" value="1"/>
</dbReference>
<gene>
    <name evidence="9" type="ORF">SAMN05660236_1684</name>
</gene>